<proteinExistence type="predicted"/>
<evidence type="ECO:0000313" key="1">
    <source>
        <dbReference type="EMBL" id="KAK1728578.1"/>
    </source>
</evidence>
<dbReference type="RefSeq" id="XP_060368633.1">
    <property type="nucleotide sequence ID" value="XM_060510190.1"/>
</dbReference>
<dbReference type="AlphaFoldDB" id="A0AAD8XJN4"/>
<dbReference type="EMBL" id="JAHMHS010000016">
    <property type="protein sequence ID" value="KAK1728578.1"/>
    <property type="molecule type" value="Genomic_DNA"/>
</dbReference>
<keyword evidence="2" id="KW-1185">Reference proteome</keyword>
<name>A0AAD8XJN4_GLOAC</name>
<comment type="caution">
    <text evidence="1">The sequence shown here is derived from an EMBL/GenBank/DDBJ whole genome shotgun (WGS) entry which is preliminary data.</text>
</comment>
<gene>
    <name evidence="1" type="ORF">BDZ83DRAFT_648533</name>
</gene>
<protein>
    <submittedName>
        <fullName evidence="1">Uncharacterized protein</fullName>
    </submittedName>
</protein>
<reference evidence="1" key="1">
    <citation type="submission" date="2021-12" db="EMBL/GenBank/DDBJ databases">
        <title>Comparative genomics, transcriptomics and evolutionary studies reveal genomic signatures of adaptation to plant cell wall in hemibiotrophic fungi.</title>
        <authorList>
            <consortium name="DOE Joint Genome Institute"/>
            <person name="Baroncelli R."/>
            <person name="Diaz J.F."/>
            <person name="Benocci T."/>
            <person name="Peng M."/>
            <person name="Battaglia E."/>
            <person name="Haridas S."/>
            <person name="Andreopoulos W."/>
            <person name="Labutti K."/>
            <person name="Pangilinan J."/>
            <person name="Floch G.L."/>
            <person name="Makela M.R."/>
            <person name="Henrissat B."/>
            <person name="Grigoriev I.V."/>
            <person name="Crouch J.A."/>
            <person name="De Vries R.P."/>
            <person name="Sukno S.A."/>
            <person name="Thon M.R."/>
        </authorList>
    </citation>
    <scope>NUCLEOTIDE SEQUENCE</scope>
    <source>
        <strain evidence="1">CBS 112980</strain>
    </source>
</reference>
<accession>A0AAD8XJN4</accession>
<dbReference type="GeneID" id="85394089"/>
<dbReference type="Proteomes" id="UP001244207">
    <property type="component" value="Unassembled WGS sequence"/>
</dbReference>
<evidence type="ECO:0000313" key="2">
    <source>
        <dbReference type="Proteomes" id="UP001244207"/>
    </source>
</evidence>
<sequence>MMRDVQVGREVQNRRAMGCEVLVPRVTWGTGYPEHIHFPFRQHREILSVRCTQGYGGVTASERRSLLEASTSASRILPCASSIADVGVANLARTRRREAWPVGDDGQWPRSRLAAEDDGCEKTPMYHYDGVQRTGLGSLGVLQVDEMVAKATVGDDGVFEAVYWRIVASLGCVLVALTMKDGRYSI</sequence>
<organism evidence="1 2">
    <name type="scientific">Glomerella acutata</name>
    <name type="common">Colletotrichum acutatum</name>
    <dbReference type="NCBI Taxonomy" id="27357"/>
    <lineage>
        <taxon>Eukaryota</taxon>
        <taxon>Fungi</taxon>
        <taxon>Dikarya</taxon>
        <taxon>Ascomycota</taxon>
        <taxon>Pezizomycotina</taxon>
        <taxon>Sordariomycetes</taxon>
        <taxon>Hypocreomycetidae</taxon>
        <taxon>Glomerellales</taxon>
        <taxon>Glomerellaceae</taxon>
        <taxon>Colletotrichum</taxon>
        <taxon>Colletotrichum acutatum species complex</taxon>
    </lineage>
</organism>